<accession>A0ABW3FI21</accession>
<dbReference type="InterPro" id="IPR011049">
    <property type="entry name" value="Serralysin-like_metalloprot_C"/>
</dbReference>
<evidence type="ECO:0000259" key="4">
    <source>
        <dbReference type="PROSITE" id="PS50268"/>
    </source>
</evidence>
<evidence type="ECO:0000256" key="1">
    <source>
        <dbReference type="ARBA" id="ARBA00004613"/>
    </source>
</evidence>
<dbReference type="CDD" id="cd11304">
    <property type="entry name" value="Cadherin_repeat"/>
    <property type="match status" value="1"/>
</dbReference>
<proteinExistence type="predicted"/>
<comment type="caution">
    <text evidence="5">The sequence shown here is derived from an EMBL/GenBank/DDBJ whole genome shotgun (WGS) entry which is preliminary data.</text>
</comment>
<dbReference type="InterPro" id="IPR002126">
    <property type="entry name" value="Cadherin-like_dom"/>
</dbReference>
<dbReference type="Proteomes" id="UP001597101">
    <property type="component" value="Unassembled WGS sequence"/>
</dbReference>
<protein>
    <recommendedName>
        <fullName evidence="4">Cadherin domain-containing protein</fullName>
    </recommendedName>
</protein>
<dbReference type="PROSITE" id="PS50268">
    <property type="entry name" value="CADHERIN_2"/>
    <property type="match status" value="1"/>
</dbReference>
<dbReference type="InterPro" id="IPR001343">
    <property type="entry name" value="Hemolysn_Ca-bd"/>
</dbReference>
<sequence length="422" mass="44498">MLSAVDPDDGDFHNFQLIGDLSGKFEIIGSTLRVRQGVELDFEMQNEYSVRIRAIDSTNRAVEKDLTVDVIDIVDEQFRGTSGNDTILGTVTNNQIFGGNGNDDISGFEGNDVLNGERGQDNLDGGDGADDLDGGEGADRMLGGEGNDEYWVDNVGDTVIELANEGYDRVYVDGLAQWTLSANTERLTFLDTGNHIATGNSGDNRLEGNAGVDRFILDEGGADIFSGGNALDIFDARLGTAGMNLNLNETTQAGTGDVQGDRFVSMEVFWGSNTADDVMVAGAGRAKFYGFGGDDVLTGGSATVDLLDGGKGDDTLDGGAGVDVLRGFTGNDMLTGGSGKDQFQYVFAGFGQDTITDFQDGLDRLRVFSAVADEVSDFTINGNGTSSVLLSLNDSIGGENTITLNGDGGANVFVDAVDFLFY</sequence>
<dbReference type="RefSeq" id="WP_377212720.1">
    <property type="nucleotide sequence ID" value="NZ_JBHTJV010000009.1"/>
</dbReference>
<feature type="region of interest" description="Disordered" evidence="3">
    <location>
        <begin position="107"/>
        <end position="146"/>
    </location>
</feature>
<dbReference type="PROSITE" id="PS00330">
    <property type="entry name" value="HEMOLYSIN_CALCIUM"/>
    <property type="match status" value="3"/>
</dbReference>
<name>A0ABW3FI21_9HYPH</name>
<keyword evidence="6" id="KW-1185">Reference proteome</keyword>
<dbReference type="EMBL" id="JBHTJV010000009">
    <property type="protein sequence ID" value="MFD0916875.1"/>
    <property type="molecule type" value="Genomic_DNA"/>
</dbReference>
<dbReference type="SMART" id="SM00112">
    <property type="entry name" value="CA"/>
    <property type="match status" value="1"/>
</dbReference>
<dbReference type="Gene3D" id="2.150.10.10">
    <property type="entry name" value="Serralysin-like metalloprotease, C-terminal"/>
    <property type="match status" value="2"/>
</dbReference>
<comment type="subcellular location">
    <subcellularLocation>
        <location evidence="1">Secreted</location>
    </subcellularLocation>
</comment>
<evidence type="ECO:0000256" key="2">
    <source>
        <dbReference type="ARBA" id="ARBA00022525"/>
    </source>
</evidence>
<dbReference type="PANTHER" id="PTHR38340">
    <property type="entry name" value="S-LAYER PROTEIN"/>
    <property type="match status" value="1"/>
</dbReference>
<dbReference type="InterPro" id="IPR015919">
    <property type="entry name" value="Cadherin-like_sf"/>
</dbReference>
<dbReference type="Pfam" id="PF00353">
    <property type="entry name" value="HemolysinCabind"/>
    <property type="match status" value="4"/>
</dbReference>
<gene>
    <name evidence="5" type="ORF">ACFQ14_10695</name>
</gene>
<dbReference type="InterPro" id="IPR050557">
    <property type="entry name" value="RTX_toxin/Mannuronan_C5-epim"/>
</dbReference>
<evidence type="ECO:0000256" key="3">
    <source>
        <dbReference type="SAM" id="MobiDB-lite"/>
    </source>
</evidence>
<dbReference type="InterPro" id="IPR018511">
    <property type="entry name" value="Hemolysin-typ_Ca-bd_CS"/>
</dbReference>
<dbReference type="SUPFAM" id="SSF51120">
    <property type="entry name" value="beta-Roll"/>
    <property type="match status" value="2"/>
</dbReference>
<organism evidence="5 6">
    <name type="scientific">Pseudahrensia aquimaris</name>
    <dbReference type="NCBI Taxonomy" id="744461"/>
    <lineage>
        <taxon>Bacteria</taxon>
        <taxon>Pseudomonadati</taxon>
        <taxon>Pseudomonadota</taxon>
        <taxon>Alphaproteobacteria</taxon>
        <taxon>Hyphomicrobiales</taxon>
        <taxon>Ahrensiaceae</taxon>
        <taxon>Pseudahrensia</taxon>
    </lineage>
</organism>
<dbReference type="PANTHER" id="PTHR38340:SF1">
    <property type="entry name" value="S-LAYER PROTEIN"/>
    <property type="match status" value="1"/>
</dbReference>
<dbReference type="PRINTS" id="PR00313">
    <property type="entry name" value="CABNDNGRPT"/>
</dbReference>
<dbReference type="SUPFAM" id="SSF49313">
    <property type="entry name" value="Cadherin-like"/>
    <property type="match status" value="1"/>
</dbReference>
<feature type="compositionally biased region" description="Acidic residues" evidence="3">
    <location>
        <begin position="127"/>
        <end position="136"/>
    </location>
</feature>
<keyword evidence="2" id="KW-0964">Secreted</keyword>
<evidence type="ECO:0000313" key="6">
    <source>
        <dbReference type="Proteomes" id="UP001597101"/>
    </source>
</evidence>
<feature type="domain" description="Cadherin" evidence="4">
    <location>
        <begin position="2"/>
        <end position="78"/>
    </location>
</feature>
<reference evidence="6" key="1">
    <citation type="journal article" date="2019" name="Int. J. Syst. Evol. Microbiol.">
        <title>The Global Catalogue of Microorganisms (GCM) 10K type strain sequencing project: providing services to taxonomists for standard genome sequencing and annotation.</title>
        <authorList>
            <consortium name="The Broad Institute Genomics Platform"/>
            <consortium name="The Broad Institute Genome Sequencing Center for Infectious Disease"/>
            <person name="Wu L."/>
            <person name="Ma J."/>
        </authorList>
    </citation>
    <scope>NUCLEOTIDE SEQUENCE [LARGE SCALE GENOMIC DNA]</scope>
    <source>
        <strain evidence="6">CCUG 60023</strain>
    </source>
</reference>
<evidence type="ECO:0000313" key="5">
    <source>
        <dbReference type="EMBL" id="MFD0916875.1"/>
    </source>
</evidence>